<dbReference type="InterPro" id="IPR003599">
    <property type="entry name" value="Ig_sub"/>
</dbReference>
<dbReference type="PROSITE" id="PS50835">
    <property type="entry name" value="IG_LIKE"/>
    <property type="match status" value="1"/>
</dbReference>
<feature type="compositionally biased region" description="Basic residues" evidence="14">
    <location>
        <begin position="1541"/>
        <end position="1551"/>
    </location>
</feature>
<dbReference type="Gene3D" id="2.60.40.10">
    <property type="entry name" value="Immunoglobulins"/>
    <property type="match status" value="1"/>
</dbReference>
<dbReference type="Pfam" id="PF01825">
    <property type="entry name" value="GPS"/>
    <property type="match status" value="1"/>
</dbReference>
<evidence type="ECO:0000256" key="15">
    <source>
        <dbReference type="SAM" id="Phobius"/>
    </source>
</evidence>
<feature type="compositionally biased region" description="Polar residues" evidence="14">
    <location>
        <begin position="1098"/>
        <end position="1111"/>
    </location>
</feature>
<dbReference type="OrthoDB" id="10031018at2759"/>
<dbReference type="EMBL" id="NNAY01000011">
    <property type="protein sequence ID" value="OXU32041.1"/>
    <property type="molecule type" value="Genomic_DNA"/>
</dbReference>
<protein>
    <recommendedName>
        <fullName evidence="23">G-protein coupled receptors family 2 profile 2 domain-containing protein</fullName>
    </recommendedName>
</protein>
<feature type="domain" description="G-protein coupled receptors family 2 profile 1" evidence="18">
    <location>
        <begin position="311"/>
        <end position="402"/>
    </location>
</feature>
<evidence type="ECO:0000256" key="16">
    <source>
        <dbReference type="SAM" id="SignalP"/>
    </source>
</evidence>
<dbReference type="SMART" id="SM00409">
    <property type="entry name" value="IG"/>
    <property type="match status" value="1"/>
</dbReference>
<sequence>MYKILVILTLAQCFLSASMCPARCNCRHIKPQAEWLRVVCKDNLEDVNDVDFNQVSIEMIHLDLSKNDISIIRVDTFKNLSNLKRLNLSVNKITLLDEGVFNGLPNLERLDLSKNLISSIDSHAFKRLSMLKRLKLNGNKLVTLKEGTFHGLPLRQLDVSGNPWNCDCNLFWFSYWIITNAIKLSPSPECDLPLNLKGKQVKKLKTLKEYECKWTTPAIEIVPDQNQVVFAGDTITLKCRAPSITNDKFARLNWLWNSNITTDVLDLGLYDNPQNSFSDVKIENRYLDDSGIVASSLSIDPVKEEHNGQWNCFLVSAYGNISRAINVIVISNSTRYCPLAVTRSNKGMYAWPRTVIGWKVELPCEGNSLPVGSFQLPPQASYECNSTGQWENLNTESCPYISATTKILESFSTVNLSLTKLSLPKGSLLETIKKLKNITGEGASLTDPVEVNFVTQILENYASYLVEEKELGSMLIDVVNILLNLPKSMLKAAEIHYGACTRLLKTIEHIVKVTPSNQLIQLHKTNMALEEYLVKADSFAGLTCTWYSNTADLYVKLLHCSMSNKTAIFNPSAGETQLEASIQLPASLFRNVKNSAGSHQLMVSMYADNKLFPKIKDDDNTDITTSIAGSKLIGQTVANLTEPVYVMLRAPLIHHASSKPVPVVWDSSLNNETGGWTSDGCHLLSNYINNLIIFHCDRLGYYGLLQDKSFLDIDGKTLVGAKFKYSNPAIYVGSFILLVCLICTTVTYVCCYASIAMPKKAKHCVVNTWVAIALLCFLYSSGIQQTENIEICQGVGIGLHYLSLCCLFWMTVSASNMYKRLSKSTMDPITDDDELREEPIRKPLLGLYLVGWGIALIICGISGAINMREYAGYSHCFLSSAPSLAALFVPAAILLVYLTILHMLIRCTIRNVDLNGQLSEGTQATENVDLELLEPNPNPGSDRVSLHSSQTVSSEVEDQEHSQMTQLKGLIVVMILYLIAWLCAAMTTANLFNIPYQETIFAVLYALSASSLGMFILLFYGIARSDVRAQWLRMRCWLKQKKNRCCRTRNVSDANPAIPTQPLVPLTAPPPLSNSQATQVTSDTNSLGSSRHTHKSHSSCNTSKLTSNVDPSTRVHVKPNLLMLHRQQYRSNNSVTTFNTESAPASVEMFYNPHQSGVARKFFKKQRRNMTKNSNLGPRKQGDGGATSDNGSCVSIPRRAVKLDNDIERSILGSSSKVNNTNIHVEMNPVNDAKNVNILSDSGGSVSEDRNLALRYVIGQESLGKNTRKVNNELSTTPTVVSRRKYQPMMNHATCTSPYESDATESKIEEEKQMRNVSQQCSLECSSEMESMTQIASERSEHNLSDISEMALSRSTDGIAGRRSSVDETISMERDQRIARHRYGARYDVLIFKEILFLINLQFSLERSYDMCNHHSGSLSSLPLADRSIASSRNKSSYRSSLNDATSLESSRAADDFDRILLGPGFINGSERRQQVLPLPFPTASVAPATSETKVTSEEDEDLEEDNVANAVIPLVEDEATLMGESLQLYDFGQREEREGHHHHHHHHKQHQGNSKECSREVRDDAPAGGRYPSDEDDDESAQPDRMNVKKETSV</sequence>
<dbReference type="InterPro" id="IPR036179">
    <property type="entry name" value="Ig-like_dom_sf"/>
</dbReference>
<feature type="chain" id="PRO_5012104656" description="G-protein coupled receptors family 2 profile 2 domain-containing protein" evidence="16">
    <location>
        <begin position="17"/>
        <end position="1595"/>
    </location>
</feature>
<dbReference type="PROSITE" id="PS50261">
    <property type="entry name" value="G_PROTEIN_RECEP_F2_4"/>
    <property type="match status" value="1"/>
</dbReference>
<dbReference type="InterPro" id="IPR057244">
    <property type="entry name" value="GAIN_B"/>
</dbReference>
<evidence type="ECO:0000256" key="14">
    <source>
        <dbReference type="SAM" id="MobiDB-lite"/>
    </source>
</evidence>
<dbReference type="InterPro" id="IPR032675">
    <property type="entry name" value="LRR_dom_sf"/>
</dbReference>
<keyword evidence="6" id="KW-0677">Repeat</keyword>
<dbReference type="InterPro" id="IPR058808">
    <property type="entry name" value="GAIN_ADGRA2/3"/>
</dbReference>
<dbReference type="SUPFAM" id="SSF111418">
    <property type="entry name" value="Hormone receptor domain"/>
    <property type="match status" value="1"/>
</dbReference>
<evidence type="ECO:0000256" key="3">
    <source>
        <dbReference type="ARBA" id="ARBA00022614"/>
    </source>
</evidence>
<dbReference type="SMART" id="SM00369">
    <property type="entry name" value="LRR_TYP"/>
    <property type="match status" value="4"/>
</dbReference>
<accession>A0A232FMS6</accession>
<proteinExistence type="inferred from homology"/>
<feature type="compositionally biased region" description="Basic and acidic residues" evidence="14">
    <location>
        <begin position="1557"/>
        <end position="1566"/>
    </location>
</feature>
<evidence type="ECO:0000259" key="20">
    <source>
        <dbReference type="PROSITE" id="PS50835"/>
    </source>
</evidence>
<comment type="caution">
    <text evidence="21">The sequence shown here is derived from an EMBL/GenBank/DDBJ whole genome shotgun (WGS) entry which is preliminary data.</text>
</comment>
<dbReference type="STRING" id="543379.A0A232FMS6"/>
<dbReference type="InterPro" id="IPR007110">
    <property type="entry name" value="Ig-like_dom"/>
</dbReference>
<comment type="similarity">
    <text evidence="2">Belongs to the G-protein coupled receptor 2 family. Adhesion G-protein coupled receptor (ADGR) subfamily.</text>
</comment>
<dbReference type="GO" id="GO:0007166">
    <property type="term" value="P:cell surface receptor signaling pathway"/>
    <property type="evidence" value="ECO:0007669"/>
    <property type="project" value="InterPro"/>
</dbReference>
<keyword evidence="12" id="KW-0807">Transducer</keyword>
<dbReference type="InterPro" id="IPR001611">
    <property type="entry name" value="Leu-rich_rpt"/>
</dbReference>
<keyword evidence="7 15" id="KW-1133">Transmembrane helix</keyword>
<dbReference type="Gene3D" id="3.80.10.10">
    <property type="entry name" value="Ribonuclease Inhibitor"/>
    <property type="match status" value="2"/>
</dbReference>
<dbReference type="SUPFAM" id="SSF52058">
    <property type="entry name" value="L domain-like"/>
    <property type="match status" value="1"/>
</dbReference>
<keyword evidence="10" id="KW-1015">Disulfide bond</keyword>
<feature type="domain" description="G-protein coupled receptors family 2 profile 2" evidence="19">
    <location>
        <begin position="726"/>
        <end position="1024"/>
    </location>
</feature>
<feature type="transmembrane region" description="Helical" evidence="15">
    <location>
        <begin position="1000"/>
        <end position="1023"/>
    </location>
</feature>
<feature type="signal peptide" evidence="16">
    <location>
        <begin position="1"/>
        <end position="16"/>
    </location>
</feature>
<keyword evidence="13" id="KW-0393">Immunoglobulin domain</keyword>
<feature type="transmembrane region" description="Helical" evidence="15">
    <location>
        <begin position="845"/>
        <end position="865"/>
    </location>
</feature>
<dbReference type="Gene3D" id="1.20.1070.10">
    <property type="entry name" value="Rhodopsin 7-helix transmembrane proteins"/>
    <property type="match status" value="1"/>
</dbReference>
<feature type="transmembrane region" description="Helical" evidence="15">
    <location>
        <begin position="885"/>
        <end position="905"/>
    </location>
</feature>
<dbReference type="InterPro" id="IPR017981">
    <property type="entry name" value="GPCR_2-like_7TM"/>
</dbReference>
<dbReference type="Pfam" id="PF00002">
    <property type="entry name" value="7tm_2"/>
    <property type="match status" value="1"/>
</dbReference>
<evidence type="ECO:0000256" key="10">
    <source>
        <dbReference type="ARBA" id="ARBA00023157"/>
    </source>
</evidence>
<name>A0A232FMS6_9HYME</name>
<dbReference type="GO" id="GO:0004930">
    <property type="term" value="F:G protein-coupled receptor activity"/>
    <property type="evidence" value="ECO:0007669"/>
    <property type="project" value="UniProtKB-KW"/>
</dbReference>
<feature type="transmembrane region" description="Helical" evidence="15">
    <location>
        <begin position="970"/>
        <end position="994"/>
    </location>
</feature>
<dbReference type="PROSITE" id="PS50221">
    <property type="entry name" value="GAIN_B"/>
    <property type="match status" value="1"/>
</dbReference>
<dbReference type="Pfam" id="PF26588">
    <property type="entry name" value="GAIN_ADGRA3"/>
    <property type="match status" value="1"/>
</dbReference>
<dbReference type="InterPro" id="IPR051963">
    <property type="entry name" value="Adhesion_GPCR_A"/>
</dbReference>
<evidence type="ECO:0000256" key="4">
    <source>
        <dbReference type="ARBA" id="ARBA00022692"/>
    </source>
</evidence>
<dbReference type="PROSITE" id="PS51450">
    <property type="entry name" value="LRR"/>
    <property type="match status" value="1"/>
</dbReference>
<evidence type="ECO:0000256" key="1">
    <source>
        <dbReference type="ARBA" id="ARBA00004141"/>
    </source>
</evidence>
<dbReference type="PANTHER" id="PTHR45930">
    <property type="entry name" value="G-PROTEIN COUPLED RECEPTOR 124-LIKE PROTEIN"/>
    <property type="match status" value="1"/>
</dbReference>
<evidence type="ECO:0000313" key="21">
    <source>
        <dbReference type="EMBL" id="OXU32041.1"/>
    </source>
</evidence>
<keyword evidence="8" id="KW-0297">G-protein coupled receptor</keyword>
<keyword evidence="9 15" id="KW-0472">Membrane</keyword>
<feature type="region of interest" description="Disordered" evidence="14">
    <location>
        <begin position="1479"/>
        <end position="1506"/>
    </location>
</feature>
<dbReference type="PANTHER" id="PTHR45930:SF4">
    <property type="entry name" value="ADHESION G PROTEIN-COUPLED RECEPTOR A3"/>
    <property type="match status" value="1"/>
</dbReference>
<evidence type="ECO:0000259" key="17">
    <source>
        <dbReference type="PROSITE" id="PS50221"/>
    </source>
</evidence>
<evidence type="ECO:0000256" key="9">
    <source>
        <dbReference type="ARBA" id="ARBA00023136"/>
    </source>
</evidence>
<evidence type="ECO:0000256" key="13">
    <source>
        <dbReference type="ARBA" id="ARBA00023319"/>
    </source>
</evidence>
<dbReference type="GO" id="GO:0005886">
    <property type="term" value="C:plasma membrane"/>
    <property type="evidence" value="ECO:0007669"/>
    <property type="project" value="TreeGrafter"/>
</dbReference>
<keyword evidence="22" id="KW-1185">Reference proteome</keyword>
<evidence type="ECO:0000259" key="18">
    <source>
        <dbReference type="PROSITE" id="PS50227"/>
    </source>
</evidence>
<evidence type="ECO:0000256" key="2">
    <source>
        <dbReference type="ARBA" id="ARBA00007343"/>
    </source>
</evidence>
<feature type="transmembrane region" description="Helical" evidence="15">
    <location>
        <begin position="729"/>
        <end position="752"/>
    </location>
</feature>
<reference evidence="21 22" key="1">
    <citation type="journal article" date="2017" name="Curr. Biol.">
        <title>The Evolution of Venom by Co-option of Single-Copy Genes.</title>
        <authorList>
            <person name="Martinson E.O."/>
            <person name="Mrinalini"/>
            <person name="Kelkar Y.D."/>
            <person name="Chang C.H."/>
            <person name="Werren J.H."/>
        </authorList>
    </citation>
    <scope>NUCLEOTIDE SEQUENCE [LARGE SCALE GENOMIC DNA]</scope>
    <source>
        <strain evidence="21 22">Alberta</strain>
        <tissue evidence="21">Whole body</tissue>
    </source>
</reference>
<comment type="subcellular location">
    <subcellularLocation>
        <location evidence="1">Membrane</location>
        <topology evidence="1">Multi-pass membrane protein</topology>
    </subcellularLocation>
</comment>
<dbReference type="InterPro" id="IPR001879">
    <property type="entry name" value="GPCR_2_extracellular_dom"/>
</dbReference>
<feature type="compositionally biased region" description="Polar residues" evidence="14">
    <location>
        <begin position="1073"/>
        <end position="1090"/>
    </location>
</feature>
<feature type="region of interest" description="Disordered" evidence="14">
    <location>
        <begin position="1170"/>
        <end position="1193"/>
    </location>
</feature>
<evidence type="ECO:0000256" key="11">
    <source>
        <dbReference type="ARBA" id="ARBA00023170"/>
    </source>
</evidence>
<keyword evidence="5 16" id="KW-0732">Signal</keyword>
<dbReference type="InterPro" id="IPR000483">
    <property type="entry name" value="Cys-rich_flank_reg_C"/>
</dbReference>
<dbReference type="Gene3D" id="2.60.220.50">
    <property type="match status" value="1"/>
</dbReference>
<feature type="domain" description="Ig-like" evidence="20">
    <location>
        <begin position="217"/>
        <end position="322"/>
    </location>
</feature>
<dbReference type="InterPro" id="IPR000203">
    <property type="entry name" value="GPS"/>
</dbReference>
<evidence type="ECO:0000256" key="8">
    <source>
        <dbReference type="ARBA" id="ARBA00023040"/>
    </source>
</evidence>
<dbReference type="InterPro" id="IPR046338">
    <property type="entry name" value="GAIN_dom_sf"/>
</dbReference>
<feature type="transmembrane region" description="Helical" evidence="15">
    <location>
        <begin position="764"/>
        <end position="783"/>
    </location>
</feature>
<dbReference type="Proteomes" id="UP000215335">
    <property type="component" value="Unassembled WGS sequence"/>
</dbReference>
<dbReference type="SUPFAM" id="SSF48726">
    <property type="entry name" value="Immunoglobulin"/>
    <property type="match status" value="1"/>
</dbReference>
<feature type="region of interest" description="Disordered" evidence="14">
    <location>
        <begin position="1056"/>
        <end position="1112"/>
    </location>
</feature>
<keyword evidence="11" id="KW-0675">Receptor</keyword>
<evidence type="ECO:0008006" key="23">
    <source>
        <dbReference type="Google" id="ProtNLM"/>
    </source>
</evidence>
<dbReference type="Pfam" id="PF13855">
    <property type="entry name" value="LRR_8"/>
    <property type="match status" value="1"/>
</dbReference>
<feature type="domain" description="GAIN-B" evidence="17">
    <location>
        <begin position="558"/>
        <end position="712"/>
    </location>
</feature>
<keyword evidence="4 15" id="KW-0812">Transmembrane</keyword>
<dbReference type="SUPFAM" id="SSF81321">
    <property type="entry name" value="Family A G protein-coupled receptor-like"/>
    <property type="match status" value="1"/>
</dbReference>
<dbReference type="InterPro" id="IPR036445">
    <property type="entry name" value="GPCR_2_extracell_dom_sf"/>
</dbReference>
<evidence type="ECO:0000256" key="5">
    <source>
        <dbReference type="ARBA" id="ARBA00022729"/>
    </source>
</evidence>
<evidence type="ECO:0000256" key="12">
    <source>
        <dbReference type="ARBA" id="ARBA00023224"/>
    </source>
</evidence>
<keyword evidence="3" id="KW-0433">Leucine-rich repeat</keyword>
<dbReference type="SMART" id="SM00082">
    <property type="entry name" value="LRRCT"/>
    <property type="match status" value="1"/>
</dbReference>
<dbReference type="InterPro" id="IPR000832">
    <property type="entry name" value="GPCR_2_secretin-like"/>
</dbReference>
<gene>
    <name evidence="21" type="ORF">TSAR_004339</name>
</gene>
<organism evidence="21 22">
    <name type="scientific">Trichomalopsis sarcophagae</name>
    <dbReference type="NCBI Taxonomy" id="543379"/>
    <lineage>
        <taxon>Eukaryota</taxon>
        <taxon>Metazoa</taxon>
        <taxon>Ecdysozoa</taxon>
        <taxon>Arthropoda</taxon>
        <taxon>Hexapoda</taxon>
        <taxon>Insecta</taxon>
        <taxon>Pterygota</taxon>
        <taxon>Neoptera</taxon>
        <taxon>Endopterygota</taxon>
        <taxon>Hymenoptera</taxon>
        <taxon>Apocrita</taxon>
        <taxon>Proctotrupomorpha</taxon>
        <taxon>Chalcidoidea</taxon>
        <taxon>Pteromalidae</taxon>
        <taxon>Pteromalinae</taxon>
        <taxon>Trichomalopsis</taxon>
    </lineage>
</organism>
<dbReference type="InterPro" id="IPR003591">
    <property type="entry name" value="Leu-rich_rpt_typical-subtyp"/>
</dbReference>
<evidence type="ECO:0000256" key="7">
    <source>
        <dbReference type="ARBA" id="ARBA00022989"/>
    </source>
</evidence>
<evidence type="ECO:0000256" key="6">
    <source>
        <dbReference type="ARBA" id="ARBA00022737"/>
    </source>
</evidence>
<evidence type="ECO:0000259" key="19">
    <source>
        <dbReference type="PROSITE" id="PS50261"/>
    </source>
</evidence>
<dbReference type="InterPro" id="IPR013783">
    <property type="entry name" value="Ig-like_fold"/>
</dbReference>
<feature type="region of interest" description="Disordered" evidence="14">
    <location>
        <begin position="1536"/>
        <end position="1595"/>
    </location>
</feature>
<dbReference type="PROSITE" id="PS50227">
    <property type="entry name" value="G_PROTEIN_RECEP_F2_3"/>
    <property type="match status" value="1"/>
</dbReference>
<feature type="transmembrane region" description="Helical" evidence="15">
    <location>
        <begin position="795"/>
        <end position="818"/>
    </location>
</feature>
<evidence type="ECO:0000313" key="22">
    <source>
        <dbReference type="Proteomes" id="UP000215335"/>
    </source>
</evidence>